<keyword evidence="2" id="KW-1185">Reference proteome</keyword>
<reference evidence="1" key="1">
    <citation type="submission" date="2023-10" db="EMBL/GenBank/DDBJ databases">
        <authorList>
            <person name="Rodriguez Cubillos JULIANA M."/>
            <person name="De Vega J."/>
        </authorList>
    </citation>
    <scope>NUCLEOTIDE SEQUENCE</scope>
</reference>
<dbReference type="EMBL" id="CASHSV030000206">
    <property type="protein sequence ID" value="CAJ2655474.1"/>
    <property type="molecule type" value="Genomic_DNA"/>
</dbReference>
<gene>
    <name evidence="1" type="ORF">MILVUS5_LOCUS22405</name>
</gene>
<comment type="caution">
    <text evidence="1">The sequence shown here is derived from an EMBL/GenBank/DDBJ whole genome shotgun (WGS) entry which is preliminary data.</text>
</comment>
<sequence length="122" mass="12831">MSIRVVPYSTALCVVLMCMVLLYAQNGYAVTCGQVTSNILPCVGYLQNGGPVTTNCCNGARAIVNAAARSIADIRTTCYCLKSAADSFKSINENNAASLPGNCGINLPFKINIMLPSTVLDC</sequence>
<organism evidence="1 2">
    <name type="scientific">Trifolium pratense</name>
    <name type="common">Red clover</name>
    <dbReference type="NCBI Taxonomy" id="57577"/>
    <lineage>
        <taxon>Eukaryota</taxon>
        <taxon>Viridiplantae</taxon>
        <taxon>Streptophyta</taxon>
        <taxon>Embryophyta</taxon>
        <taxon>Tracheophyta</taxon>
        <taxon>Spermatophyta</taxon>
        <taxon>Magnoliopsida</taxon>
        <taxon>eudicotyledons</taxon>
        <taxon>Gunneridae</taxon>
        <taxon>Pentapetalae</taxon>
        <taxon>rosids</taxon>
        <taxon>fabids</taxon>
        <taxon>Fabales</taxon>
        <taxon>Fabaceae</taxon>
        <taxon>Papilionoideae</taxon>
        <taxon>50 kb inversion clade</taxon>
        <taxon>NPAAA clade</taxon>
        <taxon>Hologalegina</taxon>
        <taxon>IRL clade</taxon>
        <taxon>Trifolieae</taxon>
        <taxon>Trifolium</taxon>
    </lineage>
</organism>
<evidence type="ECO:0000313" key="2">
    <source>
        <dbReference type="Proteomes" id="UP001177021"/>
    </source>
</evidence>
<proteinExistence type="predicted"/>
<dbReference type="Proteomes" id="UP001177021">
    <property type="component" value="Unassembled WGS sequence"/>
</dbReference>
<evidence type="ECO:0000313" key="1">
    <source>
        <dbReference type="EMBL" id="CAJ2655474.1"/>
    </source>
</evidence>
<accession>A0ACB0KDU3</accession>
<protein>
    <submittedName>
        <fullName evidence="1">Uncharacterized protein</fullName>
    </submittedName>
</protein>
<name>A0ACB0KDU3_TRIPR</name>